<dbReference type="AlphaFoldDB" id="A0A4R0IQF9"/>
<sequence length="426" mass="46254">MKQRPSKSHSSLASDRRESLRTGQVRHRSSLGRPGGVEVKRVTRKDVMTDRIRALVAGFDRYLAVYDGTVPFSGVQLSAHRAALQARHAAGSAADAARDPEFARVLRGTLLAWGLGVRASRLAEESEFAAALTAAAPLLAVLDGLRIDQQTLPTDLDEQLWRLIDGLGVVANDAKIVAGTKTLHHLLPDLVPPIDREWIGRFFSLHAPEWQGHQQRATFLRLFRAYRDVATQVDLDAELTGQPWRTGLAKLLDNGVIGYCKAELASGTSRPLGQVQQPGRPMPATPTPVLRFTVAGLPPAKNTATSLLSASHEHAPRVRALLAAAEVALTAEPQFTPIEAGRRVALEVRMRLAAGIEGWDATNYLGGIGDVLEDKSCRGVSVDHLGALAGVWLFHNDRQIKQLKWVEDTPTGPESSYVVTVRLLPA</sequence>
<feature type="region of interest" description="Disordered" evidence="1">
    <location>
        <begin position="1"/>
        <end position="37"/>
    </location>
</feature>
<protein>
    <submittedName>
        <fullName evidence="2">Uncharacterized protein</fullName>
    </submittedName>
</protein>
<dbReference type="Proteomes" id="UP000293342">
    <property type="component" value="Unassembled WGS sequence"/>
</dbReference>
<comment type="caution">
    <text evidence="2">The sequence shown here is derived from an EMBL/GenBank/DDBJ whole genome shotgun (WGS) entry which is preliminary data.</text>
</comment>
<gene>
    <name evidence="2" type="ORF">E0H75_41415</name>
</gene>
<evidence type="ECO:0000313" key="3">
    <source>
        <dbReference type="Proteomes" id="UP000293342"/>
    </source>
</evidence>
<name>A0A4R0IQF9_9ACTN</name>
<keyword evidence="3" id="KW-1185">Reference proteome</keyword>
<evidence type="ECO:0000313" key="2">
    <source>
        <dbReference type="EMBL" id="TCC35249.1"/>
    </source>
</evidence>
<proteinExistence type="predicted"/>
<evidence type="ECO:0000256" key="1">
    <source>
        <dbReference type="SAM" id="MobiDB-lite"/>
    </source>
</evidence>
<accession>A0A4R0IQF9</accession>
<dbReference type="EMBL" id="SJKD01000017">
    <property type="protein sequence ID" value="TCC35249.1"/>
    <property type="molecule type" value="Genomic_DNA"/>
</dbReference>
<reference evidence="2 3" key="1">
    <citation type="submission" date="2019-02" db="EMBL/GenBank/DDBJ databases">
        <title>Kribbella capetownensis sp. nov. and Kribbella speibonae sp. nov., isolated from soil.</title>
        <authorList>
            <person name="Curtis S.M."/>
            <person name="Norton I."/>
            <person name="Everest G.J."/>
            <person name="Meyers P.R."/>
        </authorList>
    </citation>
    <scope>NUCLEOTIDE SEQUENCE [LARGE SCALE GENOMIC DNA]</scope>
    <source>
        <strain evidence="2 3">YM53</strain>
    </source>
</reference>
<organism evidence="2 3">
    <name type="scientific">Kribbella capetownensis</name>
    <dbReference type="NCBI Taxonomy" id="1572659"/>
    <lineage>
        <taxon>Bacteria</taxon>
        <taxon>Bacillati</taxon>
        <taxon>Actinomycetota</taxon>
        <taxon>Actinomycetes</taxon>
        <taxon>Propionibacteriales</taxon>
        <taxon>Kribbellaceae</taxon>
        <taxon>Kribbella</taxon>
    </lineage>
</organism>